<feature type="compositionally biased region" description="Basic residues" evidence="1">
    <location>
        <begin position="126"/>
        <end position="139"/>
    </location>
</feature>
<keyword evidence="2" id="KW-0812">Transmembrane</keyword>
<feature type="region of interest" description="Disordered" evidence="1">
    <location>
        <begin position="119"/>
        <end position="139"/>
    </location>
</feature>
<dbReference type="EMBL" id="CAUJNA010003327">
    <property type="protein sequence ID" value="CAJ1399185.1"/>
    <property type="molecule type" value="Genomic_DNA"/>
</dbReference>
<keyword evidence="4" id="KW-1185">Reference proteome</keyword>
<gene>
    <name evidence="3" type="ORF">EVOR1521_LOCUS22762</name>
</gene>
<dbReference type="Proteomes" id="UP001178507">
    <property type="component" value="Unassembled WGS sequence"/>
</dbReference>
<reference evidence="3" key="1">
    <citation type="submission" date="2023-08" db="EMBL/GenBank/DDBJ databases">
        <authorList>
            <person name="Chen Y."/>
            <person name="Shah S."/>
            <person name="Dougan E. K."/>
            <person name="Thang M."/>
            <person name="Chan C."/>
        </authorList>
    </citation>
    <scope>NUCLEOTIDE SEQUENCE</scope>
</reference>
<organism evidence="3 4">
    <name type="scientific">Effrenium voratum</name>
    <dbReference type="NCBI Taxonomy" id="2562239"/>
    <lineage>
        <taxon>Eukaryota</taxon>
        <taxon>Sar</taxon>
        <taxon>Alveolata</taxon>
        <taxon>Dinophyceae</taxon>
        <taxon>Suessiales</taxon>
        <taxon>Symbiodiniaceae</taxon>
        <taxon>Effrenium</taxon>
    </lineage>
</organism>
<proteinExistence type="predicted"/>
<dbReference type="AlphaFoldDB" id="A0AA36N581"/>
<feature type="transmembrane region" description="Helical" evidence="2">
    <location>
        <begin position="34"/>
        <end position="56"/>
    </location>
</feature>
<evidence type="ECO:0000313" key="3">
    <source>
        <dbReference type="EMBL" id="CAJ1399185.1"/>
    </source>
</evidence>
<protein>
    <submittedName>
        <fullName evidence="3">Uncharacterized protein</fullName>
    </submittedName>
</protein>
<evidence type="ECO:0000313" key="4">
    <source>
        <dbReference type="Proteomes" id="UP001178507"/>
    </source>
</evidence>
<accession>A0AA36N581</accession>
<keyword evidence="2" id="KW-1133">Transmembrane helix</keyword>
<sequence>MWLRTSTKPGPIESVLTAPGFKRWSSLTTQLGTLGLSCWLLSGYGAASLPVWYFGFSSAVAYKLVRCCHDESVSQGVPHCYKPADDDISKVVEKAWASSSGFALRTLEQWRSFADEVMGASAGKKDTKKKKKDKKEKGK</sequence>
<comment type="caution">
    <text evidence="3">The sequence shown here is derived from an EMBL/GenBank/DDBJ whole genome shotgun (WGS) entry which is preliminary data.</text>
</comment>
<evidence type="ECO:0000256" key="2">
    <source>
        <dbReference type="SAM" id="Phobius"/>
    </source>
</evidence>
<evidence type="ECO:0000256" key="1">
    <source>
        <dbReference type="SAM" id="MobiDB-lite"/>
    </source>
</evidence>
<name>A0AA36N581_9DINO</name>
<keyword evidence="2" id="KW-0472">Membrane</keyword>